<organism evidence="2 3">
    <name type="scientific">Gordonia alkaliphila</name>
    <dbReference type="NCBI Taxonomy" id="1053547"/>
    <lineage>
        <taxon>Bacteria</taxon>
        <taxon>Bacillati</taxon>
        <taxon>Actinomycetota</taxon>
        <taxon>Actinomycetes</taxon>
        <taxon>Mycobacteriales</taxon>
        <taxon>Gordoniaceae</taxon>
        <taxon>Gordonia</taxon>
    </lineage>
</organism>
<protein>
    <submittedName>
        <fullName evidence="2">Uncharacterized protein</fullName>
    </submittedName>
</protein>
<evidence type="ECO:0000313" key="3">
    <source>
        <dbReference type="Proteomes" id="UP001500822"/>
    </source>
</evidence>
<dbReference type="RefSeq" id="WP_345314091.1">
    <property type="nucleotide sequence ID" value="NZ_BAABIE010000015.1"/>
</dbReference>
<keyword evidence="3" id="KW-1185">Reference proteome</keyword>
<accession>A0ABP8ZGY8</accession>
<sequence>MTWPQEDHADLGLIDDDNTPEMRKTPVHSAKNATEVSSHNPTKGTEAMADPTLTTPFPALSGPILAIEEYLATDNAPVLVRVQVDDPIRGPIIEMYFADDLMVQP</sequence>
<dbReference type="EMBL" id="BAABIE010000015">
    <property type="protein sequence ID" value="GAA4755993.1"/>
    <property type="molecule type" value="Genomic_DNA"/>
</dbReference>
<feature type="compositionally biased region" description="Basic and acidic residues" evidence="1">
    <location>
        <begin position="1"/>
        <end position="10"/>
    </location>
</feature>
<evidence type="ECO:0000313" key="2">
    <source>
        <dbReference type="EMBL" id="GAA4755993.1"/>
    </source>
</evidence>
<feature type="region of interest" description="Disordered" evidence="1">
    <location>
        <begin position="1"/>
        <end position="54"/>
    </location>
</feature>
<feature type="compositionally biased region" description="Polar residues" evidence="1">
    <location>
        <begin position="31"/>
        <end position="43"/>
    </location>
</feature>
<proteinExistence type="predicted"/>
<name>A0ABP8ZGY8_9ACTN</name>
<comment type="caution">
    <text evidence="2">The sequence shown here is derived from an EMBL/GenBank/DDBJ whole genome shotgun (WGS) entry which is preliminary data.</text>
</comment>
<gene>
    <name evidence="2" type="ORF">GCM10023217_29830</name>
</gene>
<evidence type="ECO:0000256" key="1">
    <source>
        <dbReference type="SAM" id="MobiDB-lite"/>
    </source>
</evidence>
<reference evidence="3" key="1">
    <citation type="journal article" date="2019" name="Int. J. Syst. Evol. Microbiol.">
        <title>The Global Catalogue of Microorganisms (GCM) 10K type strain sequencing project: providing services to taxonomists for standard genome sequencing and annotation.</title>
        <authorList>
            <consortium name="The Broad Institute Genomics Platform"/>
            <consortium name="The Broad Institute Genome Sequencing Center for Infectious Disease"/>
            <person name="Wu L."/>
            <person name="Ma J."/>
        </authorList>
    </citation>
    <scope>NUCLEOTIDE SEQUENCE [LARGE SCALE GENOMIC DNA]</scope>
    <source>
        <strain evidence="3">JCM 18077</strain>
    </source>
</reference>
<dbReference type="Proteomes" id="UP001500822">
    <property type="component" value="Unassembled WGS sequence"/>
</dbReference>